<dbReference type="Proteomes" id="UP000660745">
    <property type="component" value="Unassembled WGS sequence"/>
</dbReference>
<evidence type="ECO:0008006" key="3">
    <source>
        <dbReference type="Google" id="ProtNLM"/>
    </source>
</evidence>
<organism evidence="1 2">
    <name type="scientific">Nonomuraea glycinis</name>
    <dbReference type="NCBI Taxonomy" id="2047744"/>
    <lineage>
        <taxon>Bacteria</taxon>
        <taxon>Bacillati</taxon>
        <taxon>Actinomycetota</taxon>
        <taxon>Actinomycetes</taxon>
        <taxon>Streptosporangiales</taxon>
        <taxon>Streptosporangiaceae</taxon>
        <taxon>Nonomuraea</taxon>
    </lineage>
</organism>
<dbReference type="PANTHER" id="PTHR39337:SF1">
    <property type="entry name" value="BLR5642 PROTEIN"/>
    <property type="match status" value="1"/>
</dbReference>
<dbReference type="InterPro" id="IPR007438">
    <property type="entry name" value="DUF488"/>
</dbReference>
<dbReference type="AlphaFoldDB" id="A0A918AG30"/>
<comment type="caution">
    <text evidence="1">The sequence shown here is derived from an EMBL/GenBank/DDBJ whole genome shotgun (WGS) entry which is preliminary data.</text>
</comment>
<protein>
    <recommendedName>
        <fullName evidence="3">DUF488 domain-containing protein</fullName>
    </recommendedName>
</protein>
<dbReference type="EMBL" id="BMNK01000022">
    <property type="protein sequence ID" value="GGP16987.1"/>
    <property type="molecule type" value="Genomic_DNA"/>
</dbReference>
<gene>
    <name evidence="1" type="ORF">GCM10012278_83020</name>
</gene>
<dbReference type="Pfam" id="PF04343">
    <property type="entry name" value="DUF488"/>
    <property type="match status" value="1"/>
</dbReference>
<accession>A0A918AG30</accession>
<dbReference type="RefSeq" id="WP_225278128.1">
    <property type="nucleotide sequence ID" value="NZ_BMNK01000022.1"/>
</dbReference>
<evidence type="ECO:0000313" key="2">
    <source>
        <dbReference type="Proteomes" id="UP000660745"/>
    </source>
</evidence>
<proteinExistence type="predicted"/>
<dbReference type="PANTHER" id="PTHR39337">
    <property type="entry name" value="BLR5642 PROTEIN"/>
    <property type="match status" value="1"/>
</dbReference>
<name>A0A918AG30_9ACTN</name>
<reference evidence="1" key="1">
    <citation type="journal article" date="2014" name="Int. J. Syst. Evol. Microbiol.">
        <title>Complete genome sequence of Corynebacterium casei LMG S-19264T (=DSM 44701T), isolated from a smear-ripened cheese.</title>
        <authorList>
            <consortium name="US DOE Joint Genome Institute (JGI-PGF)"/>
            <person name="Walter F."/>
            <person name="Albersmeier A."/>
            <person name="Kalinowski J."/>
            <person name="Ruckert C."/>
        </authorList>
    </citation>
    <scope>NUCLEOTIDE SEQUENCE</scope>
    <source>
        <strain evidence="1">CGMCC 4.7430</strain>
    </source>
</reference>
<evidence type="ECO:0000313" key="1">
    <source>
        <dbReference type="EMBL" id="GGP16987.1"/>
    </source>
</evidence>
<reference evidence="1" key="2">
    <citation type="submission" date="2020-09" db="EMBL/GenBank/DDBJ databases">
        <authorList>
            <person name="Sun Q."/>
            <person name="Zhou Y."/>
        </authorList>
    </citation>
    <scope>NUCLEOTIDE SEQUENCE</scope>
    <source>
        <strain evidence="1">CGMCC 4.7430</strain>
    </source>
</reference>
<sequence>MFDAGITGFTVGSGNMMTATTRHERVQGMFANDQRAGVVGVGYEGCDLDGFIQRLQHEGVTLLIDVRLNPISRKRGFSKTALSTALADAGISYEHMRVLGNPKWNRSGFGGSPAELGTARGIYAQSLDDDDARDCLERIASTARRQRVAVMCFEADELRCHRDLILEAVRERFNFAISA</sequence>
<keyword evidence="2" id="KW-1185">Reference proteome</keyword>